<keyword evidence="2" id="KW-1185">Reference proteome</keyword>
<gene>
    <name evidence="1" type="ORF">NCTC11923_01412</name>
</gene>
<dbReference type="KEGG" id="asla:NCTC11923_01412"/>
<name>A0A3S4SFF3_9ACTO</name>
<reference evidence="1 2" key="1">
    <citation type="submission" date="2018-12" db="EMBL/GenBank/DDBJ databases">
        <authorList>
            <consortium name="Pathogen Informatics"/>
        </authorList>
    </citation>
    <scope>NUCLEOTIDE SEQUENCE [LARGE SCALE GENOMIC DNA]</scope>
    <source>
        <strain evidence="1 2">NCTC11923</strain>
    </source>
</reference>
<sequence>MVIHRTHSPIEVIGKQEDTSHIRIFDRVASVGAGGKEKNLSPHTRDRSPHKLLNLWSTNGFGIQIKLNLGDCLRTDNIQATIRSIFS</sequence>
<evidence type="ECO:0000313" key="1">
    <source>
        <dbReference type="EMBL" id="VEG74773.1"/>
    </source>
</evidence>
<evidence type="ECO:0000313" key="2">
    <source>
        <dbReference type="Proteomes" id="UP000276899"/>
    </source>
</evidence>
<proteinExistence type="predicted"/>
<dbReference type="Proteomes" id="UP000276899">
    <property type="component" value="Chromosome"/>
</dbReference>
<dbReference type="EMBL" id="LR134363">
    <property type="protein sequence ID" value="VEG74773.1"/>
    <property type="molecule type" value="Genomic_DNA"/>
</dbReference>
<dbReference type="AlphaFoldDB" id="A0A3S4SFF3"/>
<protein>
    <submittedName>
        <fullName evidence="1">Uncharacterized protein</fullName>
    </submittedName>
</protein>
<organism evidence="1 2">
    <name type="scientific">Actinomyces slackii</name>
    <dbReference type="NCBI Taxonomy" id="52774"/>
    <lineage>
        <taxon>Bacteria</taxon>
        <taxon>Bacillati</taxon>
        <taxon>Actinomycetota</taxon>
        <taxon>Actinomycetes</taxon>
        <taxon>Actinomycetales</taxon>
        <taxon>Actinomycetaceae</taxon>
        <taxon>Actinomyces</taxon>
    </lineage>
</organism>
<accession>A0A3S4SFF3</accession>